<sequence>MHEVRTCKLRERPASAARKFYEYPRRFPDATRHQIMTMDGYQSMNMHEYTLRLSMVYFMPPRERKRRHQTREHVEIRRCAERTARTENKTDAKTQAAGYLTLTPRHANDLDTLIL</sequence>
<dbReference type="Proteomes" id="UP000299102">
    <property type="component" value="Unassembled WGS sequence"/>
</dbReference>
<accession>A0A4C1XCM0</accession>
<evidence type="ECO:0000313" key="2">
    <source>
        <dbReference type="Proteomes" id="UP000299102"/>
    </source>
</evidence>
<name>A0A4C1XCM0_EUMVA</name>
<organism evidence="1 2">
    <name type="scientific">Eumeta variegata</name>
    <name type="common">Bagworm moth</name>
    <name type="synonym">Eumeta japonica</name>
    <dbReference type="NCBI Taxonomy" id="151549"/>
    <lineage>
        <taxon>Eukaryota</taxon>
        <taxon>Metazoa</taxon>
        <taxon>Ecdysozoa</taxon>
        <taxon>Arthropoda</taxon>
        <taxon>Hexapoda</taxon>
        <taxon>Insecta</taxon>
        <taxon>Pterygota</taxon>
        <taxon>Neoptera</taxon>
        <taxon>Endopterygota</taxon>
        <taxon>Lepidoptera</taxon>
        <taxon>Glossata</taxon>
        <taxon>Ditrysia</taxon>
        <taxon>Tineoidea</taxon>
        <taxon>Psychidae</taxon>
        <taxon>Oiketicinae</taxon>
        <taxon>Eumeta</taxon>
    </lineage>
</organism>
<dbReference type="EMBL" id="BGZK01000781">
    <property type="protein sequence ID" value="GBP60194.1"/>
    <property type="molecule type" value="Genomic_DNA"/>
</dbReference>
<reference evidence="1 2" key="1">
    <citation type="journal article" date="2019" name="Commun. Biol.">
        <title>The bagworm genome reveals a unique fibroin gene that provides high tensile strength.</title>
        <authorList>
            <person name="Kono N."/>
            <person name="Nakamura H."/>
            <person name="Ohtoshi R."/>
            <person name="Tomita M."/>
            <person name="Numata K."/>
            <person name="Arakawa K."/>
        </authorList>
    </citation>
    <scope>NUCLEOTIDE SEQUENCE [LARGE SCALE GENOMIC DNA]</scope>
</reference>
<dbReference type="AlphaFoldDB" id="A0A4C1XCM0"/>
<protein>
    <submittedName>
        <fullName evidence="1">Uncharacterized protein</fullName>
    </submittedName>
</protein>
<evidence type="ECO:0000313" key="1">
    <source>
        <dbReference type="EMBL" id="GBP60194.1"/>
    </source>
</evidence>
<comment type="caution">
    <text evidence="1">The sequence shown here is derived from an EMBL/GenBank/DDBJ whole genome shotgun (WGS) entry which is preliminary data.</text>
</comment>
<proteinExistence type="predicted"/>
<gene>
    <name evidence="1" type="ORF">EVAR_81339_1</name>
</gene>
<keyword evidence="2" id="KW-1185">Reference proteome</keyword>